<sequence>MVKDDRRFYGHAFQHANSKAPEPRQLQLPRMLRGCWGVHRLIKSADRLGLRFFCHRLGVKVTMKIRFAIILFAVLLSGADAPPNPLQKTLLTQESKLIEAIKQQDQATLKMLLSEETFAVTYDGGRQTGQEILRSLEHVTITSYTVTDVKLVQVSPDVGILTYKFRWKGNHGDKKIPLTTVFATSTWALRDGEWRSVFYQETPVKK</sequence>
<dbReference type="Proteomes" id="UP000320735">
    <property type="component" value="Unassembled WGS sequence"/>
</dbReference>
<comment type="caution">
    <text evidence="2">The sequence shown here is derived from an EMBL/GenBank/DDBJ whole genome shotgun (WGS) entry which is preliminary data.</text>
</comment>
<dbReference type="OrthoDB" id="121974at2"/>
<dbReference type="EMBL" id="SJPP01000001">
    <property type="protein sequence ID" value="TWU12734.1"/>
    <property type="molecule type" value="Genomic_DNA"/>
</dbReference>
<evidence type="ECO:0000259" key="1">
    <source>
        <dbReference type="Pfam" id="PF14534"/>
    </source>
</evidence>
<dbReference type="InterPro" id="IPR032710">
    <property type="entry name" value="NTF2-like_dom_sf"/>
</dbReference>
<keyword evidence="3" id="KW-1185">Reference proteome</keyword>
<dbReference type="InterPro" id="IPR027843">
    <property type="entry name" value="DUF4440"/>
</dbReference>
<protein>
    <recommendedName>
        <fullName evidence="1">DUF4440 domain-containing protein</fullName>
    </recommendedName>
</protein>
<name>A0A5C6BQ41_9PLAN</name>
<reference evidence="2 3" key="1">
    <citation type="submission" date="2019-02" db="EMBL/GenBank/DDBJ databases">
        <title>Deep-cultivation of Planctomycetes and their phenomic and genomic characterization uncovers novel biology.</title>
        <authorList>
            <person name="Wiegand S."/>
            <person name="Jogler M."/>
            <person name="Boedeker C."/>
            <person name="Pinto D."/>
            <person name="Vollmers J."/>
            <person name="Rivas-Marin E."/>
            <person name="Kohn T."/>
            <person name="Peeters S.H."/>
            <person name="Heuer A."/>
            <person name="Rast P."/>
            <person name="Oberbeckmann S."/>
            <person name="Bunk B."/>
            <person name="Jeske O."/>
            <person name="Meyerdierks A."/>
            <person name="Storesund J.E."/>
            <person name="Kallscheuer N."/>
            <person name="Luecker S."/>
            <person name="Lage O.M."/>
            <person name="Pohl T."/>
            <person name="Merkel B.J."/>
            <person name="Hornburger P."/>
            <person name="Mueller R.-W."/>
            <person name="Bruemmer F."/>
            <person name="Labrenz M."/>
            <person name="Spormann A.M."/>
            <person name="Op Den Camp H."/>
            <person name="Overmann J."/>
            <person name="Amann R."/>
            <person name="Jetten M.S.M."/>
            <person name="Mascher T."/>
            <person name="Medema M.H."/>
            <person name="Devos D.P."/>
            <person name="Kaster A.-K."/>
            <person name="Ovreas L."/>
            <person name="Rohde M."/>
            <person name="Galperin M.Y."/>
            <person name="Jogler C."/>
        </authorList>
    </citation>
    <scope>NUCLEOTIDE SEQUENCE [LARGE SCALE GENOMIC DNA]</scope>
    <source>
        <strain evidence="2 3">CA54</strain>
    </source>
</reference>
<dbReference type="SUPFAM" id="SSF54427">
    <property type="entry name" value="NTF2-like"/>
    <property type="match status" value="1"/>
</dbReference>
<evidence type="ECO:0000313" key="2">
    <source>
        <dbReference type="EMBL" id="TWU12734.1"/>
    </source>
</evidence>
<dbReference type="AlphaFoldDB" id="A0A5C6BQ41"/>
<gene>
    <name evidence="2" type="ORF">CA54_15590</name>
</gene>
<evidence type="ECO:0000313" key="3">
    <source>
        <dbReference type="Proteomes" id="UP000320735"/>
    </source>
</evidence>
<dbReference type="Pfam" id="PF14534">
    <property type="entry name" value="DUF4440"/>
    <property type="match status" value="1"/>
</dbReference>
<organism evidence="2 3">
    <name type="scientific">Symmachiella macrocystis</name>
    <dbReference type="NCBI Taxonomy" id="2527985"/>
    <lineage>
        <taxon>Bacteria</taxon>
        <taxon>Pseudomonadati</taxon>
        <taxon>Planctomycetota</taxon>
        <taxon>Planctomycetia</taxon>
        <taxon>Planctomycetales</taxon>
        <taxon>Planctomycetaceae</taxon>
        <taxon>Symmachiella</taxon>
    </lineage>
</organism>
<proteinExistence type="predicted"/>
<feature type="domain" description="DUF4440" evidence="1">
    <location>
        <begin position="91"/>
        <end position="195"/>
    </location>
</feature>
<accession>A0A5C6BQ41</accession>
<dbReference type="Gene3D" id="3.10.450.50">
    <property type="match status" value="1"/>
</dbReference>